<dbReference type="PANTHER" id="PTHR35399">
    <property type="entry name" value="SLR8030 PROTEIN"/>
    <property type="match status" value="1"/>
</dbReference>
<dbReference type="Pfam" id="PF05787">
    <property type="entry name" value="PhoX"/>
    <property type="match status" value="1"/>
</dbReference>
<dbReference type="InterPro" id="IPR001480">
    <property type="entry name" value="Bulb-type_lectin_dom"/>
</dbReference>
<dbReference type="InterPro" id="IPR008557">
    <property type="entry name" value="PhoX"/>
</dbReference>
<keyword evidence="2" id="KW-0472">Membrane</keyword>
<evidence type="ECO:0000256" key="1">
    <source>
        <dbReference type="SAM" id="MobiDB-lite"/>
    </source>
</evidence>
<dbReference type="PROSITE" id="PS50927">
    <property type="entry name" value="BULB_LECTIN"/>
    <property type="match status" value="1"/>
</dbReference>
<dbReference type="InterPro" id="IPR036426">
    <property type="entry name" value="Bulb-type_lectin_dom_sf"/>
</dbReference>
<feature type="compositionally biased region" description="Polar residues" evidence="1">
    <location>
        <begin position="8"/>
        <end position="21"/>
    </location>
</feature>
<feature type="region of interest" description="Disordered" evidence="1">
    <location>
        <begin position="86"/>
        <end position="129"/>
    </location>
</feature>
<keyword evidence="5" id="KW-1185">Reference proteome</keyword>
<feature type="region of interest" description="Disordered" evidence="1">
    <location>
        <begin position="1"/>
        <end position="21"/>
    </location>
</feature>
<keyword evidence="2" id="KW-1133">Transmembrane helix</keyword>
<comment type="caution">
    <text evidence="4">The sequence shown here is derived from an EMBL/GenBank/DDBJ whole genome shotgun (WGS) entry which is preliminary data.</text>
</comment>
<feature type="region of interest" description="Disordered" evidence="1">
    <location>
        <begin position="263"/>
        <end position="292"/>
    </location>
</feature>
<dbReference type="SMART" id="SM00108">
    <property type="entry name" value="B_lectin"/>
    <property type="match status" value="1"/>
</dbReference>
<dbReference type="Gene3D" id="2.90.10.10">
    <property type="entry name" value="Bulb-type lectin domain"/>
    <property type="match status" value="1"/>
</dbReference>
<dbReference type="Proteomes" id="UP001295423">
    <property type="component" value="Unassembled WGS sequence"/>
</dbReference>
<feature type="transmembrane region" description="Helical" evidence="2">
    <location>
        <begin position="31"/>
        <end position="52"/>
    </location>
</feature>
<protein>
    <recommendedName>
        <fullName evidence="3">Bulb-type lectin domain-containing protein</fullName>
    </recommendedName>
</protein>
<dbReference type="SUPFAM" id="SSF51110">
    <property type="entry name" value="alpha-D-mannose-specific plant lectins"/>
    <property type="match status" value="1"/>
</dbReference>
<evidence type="ECO:0000256" key="2">
    <source>
        <dbReference type="SAM" id="Phobius"/>
    </source>
</evidence>
<feature type="domain" description="Bulb-type lectin" evidence="3">
    <location>
        <begin position="138"/>
        <end position="261"/>
    </location>
</feature>
<gene>
    <name evidence="4" type="ORF">CYCCA115_LOCUS11864</name>
</gene>
<dbReference type="SUPFAM" id="SSF63825">
    <property type="entry name" value="YWTD domain"/>
    <property type="match status" value="1"/>
</dbReference>
<accession>A0AAD2FQ02</accession>
<name>A0AAD2FQ02_9STRA</name>
<evidence type="ECO:0000259" key="3">
    <source>
        <dbReference type="PROSITE" id="PS50927"/>
    </source>
</evidence>
<evidence type="ECO:0000313" key="4">
    <source>
        <dbReference type="EMBL" id="CAJ1948977.1"/>
    </source>
</evidence>
<feature type="compositionally biased region" description="Pro residues" evidence="1">
    <location>
        <begin position="265"/>
        <end position="289"/>
    </location>
</feature>
<evidence type="ECO:0000313" key="5">
    <source>
        <dbReference type="Proteomes" id="UP001295423"/>
    </source>
</evidence>
<organism evidence="4 5">
    <name type="scientific">Cylindrotheca closterium</name>
    <dbReference type="NCBI Taxonomy" id="2856"/>
    <lineage>
        <taxon>Eukaryota</taxon>
        <taxon>Sar</taxon>
        <taxon>Stramenopiles</taxon>
        <taxon>Ochrophyta</taxon>
        <taxon>Bacillariophyta</taxon>
        <taxon>Bacillariophyceae</taxon>
        <taxon>Bacillariophycidae</taxon>
        <taxon>Bacillariales</taxon>
        <taxon>Bacillariaceae</taxon>
        <taxon>Cylindrotheca</taxon>
    </lineage>
</organism>
<dbReference type="AlphaFoldDB" id="A0AAD2FQ02"/>
<dbReference type="EMBL" id="CAKOGP040001758">
    <property type="protein sequence ID" value="CAJ1948977.1"/>
    <property type="molecule type" value="Genomic_DNA"/>
</dbReference>
<keyword evidence="2" id="KW-0812">Transmembrane</keyword>
<dbReference type="PANTHER" id="PTHR35399:SF2">
    <property type="entry name" value="DUF839 DOMAIN-CONTAINING PROTEIN"/>
    <property type="match status" value="1"/>
</dbReference>
<reference evidence="4" key="1">
    <citation type="submission" date="2023-08" db="EMBL/GenBank/DDBJ databases">
        <authorList>
            <person name="Audoor S."/>
            <person name="Bilcke G."/>
        </authorList>
    </citation>
    <scope>NUCLEOTIDE SEQUENCE</scope>
</reference>
<proteinExistence type="predicted"/>
<sequence>MEGDDSTMTEQDKATTTTARKQTNNNKASKLLHVSLFCLLLLPLVGGLAYYFSIMPDEKEQEGASQSHQSSSSEMSPTMIEEAVVINGRDGGGGGGDDTVLLTSTKFNNNDDKNESNHNPGSLVESRAKDDDFDVGDNTFLKEDQWIQQGTRIGIKSGKMRYYLQHQSDGNLVLYDETFFVYWHSRVIQAPSSKHYSTTLQTDGNLVTYFRRNGNGRPQVEWASNSPSAQDNDYNLALTPDRDGLMIVRKSNGKIIWSTVAEPAAPAPEPNPPPPAPRPEPNSPPPPPANARITYVPGKLTVRENGLLLSQGLKSRLVAEAGQKVILDGDDNRKSKARFHEQPDGAAVFSDPDTGGWIYVSNSEIKDQQGQGGVGAIYFDRNARTTNYRMLEDGTTANCSGGKTPWNTWVTCEETEGGRAYQVDPYGKRGMQPITMDRGWFESFAYDIRDQNRPRFFVTEDAEKGPLRRFSPSVMNWNDPWQLLHAPGRIDYLVLEPRGNGSKGNIRWTTDKIQARNNAQRYYPFSEGMDVYRNQLFFTTKERKELFILDLDRETFEKQSTKAGVFDGQPDQVKRIVDDGLLYFCEEGGVENGVHARDENGWFMTILESDTFNDETTGLAFSPNGKRMYVSFQQKGKIFDIWREDGLPFQGQTLDVKYHEFKRR</sequence>